<gene>
    <name evidence="1" type="ORF">GGR16_002356</name>
</gene>
<comment type="caution">
    <text evidence="1">The sequence shown here is derived from an EMBL/GenBank/DDBJ whole genome shotgun (WGS) entry which is preliminary data.</text>
</comment>
<keyword evidence="2" id="KW-1185">Reference proteome</keyword>
<evidence type="ECO:0000313" key="2">
    <source>
        <dbReference type="Proteomes" id="UP000577362"/>
    </source>
</evidence>
<protein>
    <submittedName>
        <fullName evidence="1">Uncharacterized protein</fullName>
    </submittedName>
</protein>
<dbReference type="EMBL" id="JACIEN010000002">
    <property type="protein sequence ID" value="MBB4017327.1"/>
    <property type="molecule type" value="Genomic_DNA"/>
</dbReference>
<name>A0A840C4K3_9HYPH</name>
<dbReference type="RefSeq" id="WP_183316686.1">
    <property type="nucleotide sequence ID" value="NZ_JACIEN010000002.1"/>
</dbReference>
<evidence type="ECO:0000313" key="1">
    <source>
        <dbReference type="EMBL" id="MBB4017327.1"/>
    </source>
</evidence>
<sequence>MSEVATYAGPLRGMHVYLVPSGTTVMDERSGESIEITNNSVAIKGNVIWCTAAFAEKLRAAVLRETQDG</sequence>
<accession>A0A840C4K3</accession>
<proteinExistence type="predicted"/>
<organism evidence="1 2">
    <name type="scientific">Chelatococcus caeni</name>
    <dbReference type="NCBI Taxonomy" id="1348468"/>
    <lineage>
        <taxon>Bacteria</taxon>
        <taxon>Pseudomonadati</taxon>
        <taxon>Pseudomonadota</taxon>
        <taxon>Alphaproteobacteria</taxon>
        <taxon>Hyphomicrobiales</taxon>
        <taxon>Chelatococcaceae</taxon>
        <taxon>Chelatococcus</taxon>
    </lineage>
</organism>
<reference evidence="1 2" key="1">
    <citation type="submission" date="2020-08" db="EMBL/GenBank/DDBJ databases">
        <title>Genomic Encyclopedia of Type Strains, Phase IV (KMG-IV): sequencing the most valuable type-strain genomes for metagenomic binning, comparative biology and taxonomic classification.</title>
        <authorList>
            <person name="Goeker M."/>
        </authorList>
    </citation>
    <scope>NUCLEOTIDE SEQUENCE [LARGE SCALE GENOMIC DNA]</scope>
    <source>
        <strain evidence="1 2">DSM 103737</strain>
    </source>
</reference>
<dbReference type="AlphaFoldDB" id="A0A840C4K3"/>
<dbReference type="Proteomes" id="UP000577362">
    <property type="component" value="Unassembled WGS sequence"/>
</dbReference>